<organism evidence="3 4">
    <name type="scientific">Palaeococcus pacificus DY20341</name>
    <dbReference type="NCBI Taxonomy" id="1343739"/>
    <lineage>
        <taxon>Archaea</taxon>
        <taxon>Methanobacteriati</taxon>
        <taxon>Methanobacteriota</taxon>
        <taxon>Thermococci</taxon>
        <taxon>Thermococcales</taxon>
        <taxon>Thermococcaceae</taxon>
        <taxon>Palaeococcus</taxon>
    </lineage>
</organism>
<dbReference type="AlphaFoldDB" id="A0A075LSA4"/>
<dbReference type="GO" id="GO:0016787">
    <property type="term" value="F:hydrolase activity"/>
    <property type="evidence" value="ECO:0007669"/>
    <property type="project" value="UniProtKB-KW"/>
</dbReference>
<evidence type="ECO:0000313" key="4">
    <source>
        <dbReference type="Proteomes" id="UP000027981"/>
    </source>
</evidence>
<keyword evidence="1" id="KW-0378">Hydrolase</keyword>
<protein>
    <recommendedName>
        <fullName evidence="2">Isochorismatase-like domain-containing protein</fullName>
    </recommendedName>
</protein>
<evidence type="ECO:0000256" key="1">
    <source>
        <dbReference type="ARBA" id="ARBA00022801"/>
    </source>
</evidence>
<evidence type="ECO:0000259" key="2">
    <source>
        <dbReference type="Pfam" id="PF00857"/>
    </source>
</evidence>
<dbReference type="eggNOG" id="arCOG01943">
    <property type="taxonomic scope" value="Archaea"/>
</dbReference>
<feature type="domain" description="Isochorismatase-like" evidence="2">
    <location>
        <begin position="34"/>
        <end position="192"/>
    </location>
</feature>
<keyword evidence="4" id="KW-1185">Reference proteome</keyword>
<dbReference type="InterPro" id="IPR000868">
    <property type="entry name" value="Isochorismatase-like_dom"/>
</dbReference>
<dbReference type="EMBL" id="CP006019">
    <property type="protein sequence ID" value="AIF69164.1"/>
    <property type="molecule type" value="Genomic_DNA"/>
</dbReference>
<dbReference type="Pfam" id="PF00857">
    <property type="entry name" value="Isochorismatase"/>
    <property type="match status" value="1"/>
</dbReference>
<dbReference type="SUPFAM" id="SSF52499">
    <property type="entry name" value="Isochorismatase-like hydrolases"/>
    <property type="match status" value="1"/>
</dbReference>
<reference evidence="3 4" key="2">
    <citation type="journal article" date="2015" name="Genome Announc.">
        <title>Complete Genome Sequence of Hyperthermophilic Piezophilic Archaeon Palaeococcus pacificus DY20341T, Isolated from Deep-Sea Hydrothermal Sediments.</title>
        <authorList>
            <person name="Zeng X."/>
            <person name="Jebbar M."/>
            <person name="Shao Z."/>
        </authorList>
    </citation>
    <scope>NUCLEOTIDE SEQUENCE [LARGE SCALE GENOMIC DNA]</scope>
    <source>
        <strain evidence="3 4">DY20341</strain>
    </source>
</reference>
<dbReference type="GeneID" id="24841872"/>
<reference evidence="4" key="1">
    <citation type="submission" date="2013-06" db="EMBL/GenBank/DDBJ databases">
        <title>Complete Genome Sequence of Hyperthermophilic Palaeococcus pacificus DY20341T, Isolated from a Deep-Sea Hydrothermal Sediments.</title>
        <authorList>
            <person name="Zeng X."/>
            <person name="Shao Z."/>
        </authorList>
    </citation>
    <scope>NUCLEOTIDE SEQUENCE [LARGE SCALE GENOMIC DNA]</scope>
    <source>
        <strain evidence="4">DY20341</strain>
    </source>
</reference>
<dbReference type="KEGG" id="ppac:PAP_03725"/>
<dbReference type="Proteomes" id="UP000027981">
    <property type="component" value="Chromosome"/>
</dbReference>
<dbReference type="STRING" id="1343739.PAP_03725"/>
<dbReference type="CDD" id="cd00431">
    <property type="entry name" value="cysteine_hydrolases"/>
    <property type="match status" value="1"/>
</dbReference>
<dbReference type="OrthoDB" id="9194at2157"/>
<dbReference type="InterPro" id="IPR036380">
    <property type="entry name" value="Isochorismatase-like_sf"/>
</dbReference>
<dbReference type="Gene3D" id="3.40.50.850">
    <property type="entry name" value="Isochorismatase-like"/>
    <property type="match status" value="1"/>
</dbReference>
<dbReference type="PANTHER" id="PTHR43540:SF6">
    <property type="entry name" value="ISOCHORISMATASE-LIKE DOMAIN-CONTAINING PROTEIN"/>
    <property type="match status" value="1"/>
</dbReference>
<sequence>MKEDYFTENFLLELKGKYFRASKWTKIKPFKRAAVLAIDLQRYFLDERSKAYLPSTGRFIQHLKAFYESVDIPIIFTRHHHAGDMMEFWWGDKMEKNELFEIVDELKPFARRIVDKRTYNAFYNTTLEALLKEFNIETVIITGVMTHLCCETTAREAFVRGFKVVFPIDGTLTQNRAFHEGTIRALAHGFAATPLLEEVKEWLSSE</sequence>
<dbReference type="InterPro" id="IPR050272">
    <property type="entry name" value="Isochorismatase-like_hydrls"/>
</dbReference>
<name>A0A075LSA4_9EURY</name>
<dbReference type="HOGENOM" id="CLU_068979_8_3_2"/>
<dbReference type="PANTHER" id="PTHR43540">
    <property type="entry name" value="PEROXYUREIDOACRYLATE/UREIDOACRYLATE AMIDOHYDROLASE-RELATED"/>
    <property type="match status" value="1"/>
</dbReference>
<accession>A0A075LSA4</accession>
<proteinExistence type="predicted"/>
<gene>
    <name evidence="3" type="ORF">PAP_03725</name>
</gene>
<dbReference type="RefSeq" id="WP_052649056.1">
    <property type="nucleotide sequence ID" value="NZ_CP006019.1"/>
</dbReference>
<evidence type="ECO:0000313" key="3">
    <source>
        <dbReference type="EMBL" id="AIF69164.1"/>
    </source>
</evidence>